<name>A0A194RFN0_PAPMA</name>
<sequence>MGHGSKKVGKHCSRPFISINGNASLDVPNLRGATPAAMLQAGDCLWLGSKVADRVREHALLTTRRSIFRRLTYEKKFRWWCVVAMPFMAFYVTGLVLEIDTLYMFKMFLLVCFYAVLHFLGNALFDDELKNIFPLSVYLATKVRESAECRASGHCAGLVLHNVGCGDHLDHVISQNHSSA</sequence>
<keyword evidence="1" id="KW-0472">Membrane</keyword>
<dbReference type="InParanoid" id="A0A194RFN0"/>
<dbReference type="EMBL" id="KQ460297">
    <property type="protein sequence ID" value="KPJ16264.1"/>
    <property type="molecule type" value="Genomic_DNA"/>
</dbReference>
<protein>
    <submittedName>
        <fullName evidence="2">Palmitoyltransferase ZDHHC17</fullName>
    </submittedName>
</protein>
<dbReference type="Proteomes" id="UP000053240">
    <property type="component" value="Unassembled WGS sequence"/>
</dbReference>
<proteinExistence type="predicted"/>
<feature type="transmembrane region" description="Helical" evidence="1">
    <location>
        <begin position="77"/>
        <end position="97"/>
    </location>
</feature>
<keyword evidence="3" id="KW-1185">Reference proteome</keyword>
<evidence type="ECO:0000313" key="3">
    <source>
        <dbReference type="Proteomes" id="UP000053240"/>
    </source>
</evidence>
<reference evidence="2 3" key="1">
    <citation type="journal article" date="2015" name="Nat. Commun.">
        <title>Outbred genome sequencing and CRISPR/Cas9 gene editing in butterflies.</title>
        <authorList>
            <person name="Li X."/>
            <person name="Fan D."/>
            <person name="Zhang W."/>
            <person name="Liu G."/>
            <person name="Zhang L."/>
            <person name="Zhao L."/>
            <person name="Fang X."/>
            <person name="Chen L."/>
            <person name="Dong Y."/>
            <person name="Chen Y."/>
            <person name="Ding Y."/>
            <person name="Zhao R."/>
            <person name="Feng M."/>
            <person name="Zhu Y."/>
            <person name="Feng Y."/>
            <person name="Jiang X."/>
            <person name="Zhu D."/>
            <person name="Xiang H."/>
            <person name="Feng X."/>
            <person name="Li S."/>
            <person name="Wang J."/>
            <person name="Zhang G."/>
            <person name="Kronforst M.R."/>
            <person name="Wang W."/>
        </authorList>
    </citation>
    <scope>NUCLEOTIDE SEQUENCE [LARGE SCALE GENOMIC DNA]</scope>
    <source>
        <strain evidence="2">Ya'a_city_454_Pm</strain>
        <tissue evidence="2">Whole body</tissue>
    </source>
</reference>
<dbReference type="AlphaFoldDB" id="A0A194RFN0"/>
<organism evidence="2 3">
    <name type="scientific">Papilio machaon</name>
    <name type="common">Old World swallowtail butterfly</name>
    <dbReference type="NCBI Taxonomy" id="76193"/>
    <lineage>
        <taxon>Eukaryota</taxon>
        <taxon>Metazoa</taxon>
        <taxon>Ecdysozoa</taxon>
        <taxon>Arthropoda</taxon>
        <taxon>Hexapoda</taxon>
        <taxon>Insecta</taxon>
        <taxon>Pterygota</taxon>
        <taxon>Neoptera</taxon>
        <taxon>Endopterygota</taxon>
        <taxon>Lepidoptera</taxon>
        <taxon>Glossata</taxon>
        <taxon>Ditrysia</taxon>
        <taxon>Papilionoidea</taxon>
        <taxon>Papilionidae</taxon>
        <taxon>Papilioninae</taxon>
        <taxon>Papilio</taxon>
    </lineage>
</organism>
<feature type="transmembrane region" description="Helical" evidence="1">
    <location>
        <begin position="103"/>
        <end position="125"/>
    </location>
</feature>
<evidence type="ECO:0000256" key="1">
    <source>
        <dbReference type="SAM" id="Phobius"/>
    </source>
</evidence>
<keyword evidence="1" id="KW-0812">Transmembrane</keyword>
<accession>A0A194RFN0</accession>
<dbReference type="GO" id="GO:0016740">
    <property type="term" value="F:transferase activity"/>
    <property type="evidence" value="ECO:0007669"/>
    <property type="project" value="UniProtKB-KW"/>
</dbReference>
<keyword evidence="2" id="KW-0808">Transferase</keyword>
<evidence type="ECO:0000313" key="2">
    <source>
        <dbReference type="EMBL" id="KPJ16264.1"/>
    </source>
</evidence>
<dbReference type="STRING" id="76193.A0A194RFN0"/>
<gene>
    <name evidence="2" type="ORF">RR48_08269</name>
</gene>
<keyword evidence="1" id="KW-1133">Transmembrane helix</keyword>